<keyword evidence="13" id="KW-0694">RNA-binding</keyword>
<dbReference type="PANTHER" id="PTHR10797">
    <property type="entry name" value="CCR4-NOT TRANSCRIPTION COMPLEX SUBUNIT"/>
    <property type="match status" value="1"/>
</dbReference>
<evidence type="ECO:0000256" key="11">
    <source>
        <dbReference type="ARBA" id="ARBA00022801"/>
    </source>
</evidence>
<evidence type="ECO:0000256" key="8">
    <source>
        <dbReference type="ARBA" id="ARBA00022490"/>
    </source>
</evidence>
<dbReference type="GO" id="GO:0005634">
    <property type="term" value="C:nucleus"/>
    <property type="evidence" value="ECO:0007669"/>
    <property type="project" value="UniProtKB-SubCell"/>
</dbReference>
<comment type="subunit">
    <text evidence="6">Component of the CCR4-NOT complex, at least composed of CRR4 and CAF1 proteins.</text>
</comment>
<accession>V4WB05</accession>
<comment type="cofactor">
    <cofactor evidence="2">
        <name>a divalent metal cation</name>
        <dbReference type="ChEBI" id="CHEBI:60240"/>
    </cofactor>
</comment>
<organism evidence="19 20">
    <name type="scientific">Citrus clementina</name>
    <name type="common">Clementine</name>
    <name type="synonym">Citrus deliciosa x Citrus sinensis</name>
    <dbReference type="NCBI Taxonomy" id="85681"/>
    <lineage>
        <taxon>Eukaryota</taxon>
        <taxon>Viridiplantae</taxon>
        <taxon>Streptophyta</taxon>
        <taxon>Embryophyta</taxon>
        <taxon>Tracheophyta</taxon>
        <taxon>Spermatophyta</taxon>
        <taxon>Magnoliopsida</taxon>
        <taxon>eudicotyledons</taxon>
        <taxon>Gunneridae</taxon>
        <taxon>Pentapetalae</taxon>
        <taxon>rosids</taxon>
        <taxon>malvids</taxon>
        <taxon>Sapindales</taxon>
        <taxon>Rutaceae</taxon>
        <taxon>Aurantioideae</taxon>
        <taxon>Citrus</taxon>
    </lineage>
</organism>
<evidence type="ECO:0000256" key="2">
    <source>
        <dbReference type="ARBA" id="ARBA00001968"/>
    </source>
</evidence>
<dbReference type="EC" id="3.1.13.4" evidence="7"/>
<dbReference type="GO" id="GO:0000289">
    <property type="term" value="P:nuclear-transcribed mRNA poly(A) tail shortening"/>
    <property type="evidence" value="ECO:0007669"/>
    <property type="project" value="UniProtKB-ARBA"/>
</dbReference>
<comment type="function">
    <text evidence="17">Ubiquitous transcription factor required for a diverse set of processes. It is a component of the CCR4 complex involved in the control of gene expression.</text>
</comment>
<evidence type="ECO:0000256" key="3">
    <source>
        <dbReference type="ARBA" id="ARBA00004123"/>
    </source>
</evidence>
<dbReference type="GO" id="GO:0006952">
    <property type="term" value="P:defense response"/>
    <property type="evidence" value="ECO:0007669"/>
    <property type="project" value="UniProtKB-ARBA"/>
</dbReference>
<dbReference type="eggNOG" id="KOG0304">
    <property type="taxonomic scope" value="Eukaryota"/>
</dbReference>
<dbReference type="KEGG" id="cic:CICLE_v10008276mg"/>
<dbReference type="GO" id="GO:0009617">
    <property type="term" value="P:response to bacterium"/>
    <property type="evidence" value="ECO:0007669"/>
    <property type="project" value="UniProtKB-ARBA"/>
</dbReference>
<keyword evidence="16" id="KW-0539">Nucleus</keyword>
<evidence type="ECO:0000256" key="14">
    <source>
        <dbReference type="ARBA" id="ARBA00023015"/>
    </source>
</evidence>
<reference evidence="19 20" key="1">
    <citation type="submission" date="2013-10" db="EMBL/GenBank/DDBJ databases">
        <authorList>
            <consortium name="International Citrus Genome Consortium"/>
            <person name="Jenkins J."/>
            <person name="Schmutz J."/>
            <person name="Prochnik S."/>
            <person name="Rokhsar D."/>
            <person name="Gmitter F."/>
            <person name="Ollitrault P."/>
            <person name="Machado M."/>
            <person name="Talon M."/>
            <person name="Wincker P."/>
            <person name="Jaillon O."/>
            <person name="Morgante M."/>
        </authorList>
    </citation>
    <scope>NUCLEOTIDE SEQUENCE</scope>
    <source>
        <strain evidence="20">cv. Clemenules</strain>
    </source>
</reference>
<evidence type="ECO:0000256" key="13">
    <source>
        <dbReference type="ARBA" id="ARBA00022884"/>
    </source>
</evidence>
<dbReference type="GO" id="GO:0003723">
    <property type="term" value="F:RNA binding"/>
    <property type="evidence" value="ECO:0007669"/>
    <property type="project" value="UniProtKB-KW"/>
</dbReference>
<feature type="transmembrane region" description="Helical" evidence="18">
    <location>
        <begin position="148"/>
        <end position="169"/>
    </location>
</feature>
<keyword evidence="10" id="KW-0479">Metal-binding</keyword>
<dbReference type="InterPro" id="IPR012337">
    <property type="entry name" value="RNaseH-like_sf"/>
</dbReference>
<dbReference type="GO" id="GO:0030014">
    <property type="term" value="C:CCR4-NOT complex"/>
    <property type="evidence" value="ECO:0007669"/>
    <property type="project" value="InterPro"/>
</dbReference>
<dbReference type="FunFam" id="3.30.420.10:FF:000027">
    <property type="entry name" value="Putative CCR4-associated factor 1 7"/>
    <property type="match status" value="1"/>
</dbReference>
<evidence type="ECO:0000313" key="20">
    <source>
        <dbReference type="Proteomes" id="UP000030687"/>
    </source>
</evidence>
<protein>
    <recommendedName>
        <fullName evidence="7">poly(A)-specific ribonuclease</fullName>
        <ecNumber evidence="7">3.1.13.4</ecNumber>
    </recommendedName>
</protein>
<sequence>MEINMYFSLSGRRFRYVTLLRPPDSKANFKMKKRQGNGFKTKPSGYLLFSLLSQFVDLKIFLRKNTKSLKICSLRVLISSIQGQILFIHSSHSLHFTCFLRVSKNLIFFPCLLTDLLRSVETVTFLPAERTQFRFLRFRVTYDLFTDLGVLVSILLVGIVVVVVFSLGLKFAVLEMSVLPKGGDEIQIREVWNDNLEEEFALIREIVDKYNYIAMDTEFPGVVLRPVGAFKNINDYNYQTLKDNVDMLKLIQLGLTFSDENGNLPTCGTDKFCIWQFNFREFNLIDDIFASDSVELLHQCGIDFKKNNEKGIDVNRFGELLMSSGIVLNDVVRWVTFHSGYDFGYLLKLLTCRSLPDTQAGFFELINMYFPVVYDIKHLMKFCNSLHGGLNKLAELLEVERVGICHQAGSDSLLTSCTFRKLRENFFNGCTEKYAGVLYGLGVENDKTN</sequence>
<keyword evidence="12" id="KW-0269">Exonuclease</keyword>
<evidence type="ECO:0000256" key="9">
    <source>
        <dbReference type="ARBA" id="ARBA00022722"/>
    </source>
</evidence>
<dbReference type="InterPro" id="IPR036397">
    <property type="entry name" value="RNaseH_sf"/>
</dbReference>
<dbReference type="Gene3D" id="3.30.420.10">
    <property type="entry name" value="Ribonuclease H-like superfamily/Ribonuclease H"/>
    <property type="match status" value="1"/>
</dbReference>
<evidence type="ECO:0000313" key="19">
    <source>
        <dbReference type="EMBL" id="ESR63544.1"/>
    </source>
</evidence>
<comment type="similarity">
    <text evidence="5">Belongs to the CAF1 family.</text>
</comment>
<evidence type="ECO:0000256" key="18">
    <source>
        <dbReference type="SAM" id="Phobius"/>
    </source>
</evidence>
<evidence type="ECO:0000256" key="6">
    <source>
        <dbReference type="ARBA" id="ARBA00011757"/>
    </source>
</evidence>
<dbReference type="SUPFAM" id="SSF53098">
    <property type="entry name" value="Ribonuclease H-like"/>
    <property type="match status" value="1"/>
</dbReference>
<dbReference type="Pfam" id="PF04857">
    <property type="entry name" value="CAF1"/>
    <property type="match status" value="2"/>
</dbReference>
<evidence type="ECO:0000256" key="16">
    <source>
        <dbReference type="ARBA" id="ARBA00023242"/>
    </source>
</evidence>
<dbReference type="InParanoid" id="V4WB05"/>
<name>V4WB05_CITCL</name>
<keyword evidence="9" id="KW-0540">Nuclease</keyword>
<evidence type="ECO:0000256" key="17">
    <source>
        <dbReference type="ARBA" id="ARBA00025148"/>
    </source>
</evidence>
<evidence type="ECO:0000256" key="4">
    <source>
        <dbReference type="ARBA" id="ARBA00004496"/>
    </source>
</evidence>
<dbReference type="GO" id="GO:0004535">
    <property type="term" value="F:poly(A)-specific ribonuclease activity"/>
    <property type="evidence" value="ECO:0007669"/>
    <property type="project" value="UniProtKB-EC"/>
</dbReference>
<dbReference type="AlphaFoldDB" id="V4WB05"/>
<evidence type="ECO:0000256" key="15">
    <source>
        <dbReference type="ARBA" id="ARBA00023163"/>
    </source>
</evidence>
<evidence type="ECO:0000256" key="10">
    <source>
        <dbReference type="ARBA" id="ARBA00022723"/>
    </source>
</evidence>
<evidence type="ECO:0000256" key="5">
    <source>
        <dbReference type="ARBA" id="ARBA00008372"/>
    </source>
</evidence>
<dbReference type="GO" id="GO:0046872">
    <property type="term" value="F:metal ion binding"/>
    <property type="evidence" value="ECO:0007669"/>
    <property type="project" value="UniProtKB-KW"/>
</dbReference>
<keyword evidence="18" id="KW-1133">Transmembrane helix</keyword>
<keyword evidence="8" id="KW-0963">Cytoplasm</keyword>
<dbReference type="Gramene" id="ESR63544">
    <property type="protein sequence ID" value="ESR63544"/>
    <property type="gene ID" value="CICLE_v10008276mg"/>
</dbReference>
<evidence type="ECO:0000256" key="7">
    <source>
        <dbReference type="ARBA" id="ARBA00012161"/>
    </source>
</evidence>
<dbReference type="InterPro" id="IPR006941">
    <property type="entry name" value="RNase_CAF1"/>
</dbReference>
<keyword evidence="20" id="KW-1185">Reference proteome</keyword>
<dbReference type="EMBL" id="KI535697">
    <property type="protein sequence ID" value="ESR63544.1"/>
    <property type="molecule type" value="Genomic_DNA"/>
</dbReference>
<evidence type="ECO:0000256" key="1">
    <source>
        <dbReference type="ARBA" id="ARBA00001663"/>
    </source>
</evidence>
<dbReference type="InterPro" id="IPR039637">
    <property type="entry name" value="CNOT7/CNOT8/Pop2"/>
</dbReference>
<gene>
    <name evidence="19" type="ORF">CICLE_v10008276mg</name>
</gene>
<keyword evidence="14" id="KW-0805">Transcription regulation</keyword>
<evidence type="ECO:0000256" key="12">
    <source>
        <dbReference type="ARBA" id="ARBA00022839"/>
    </source>
</evidence>
<comment type="catalytic activity">
    <reaction evidence="1">
        <text>Exonucleolytic cleavage of poly(A) to 5'-AMP.</text>
        <dbReference type="EC" id="3.1.13.4"/>
    </reaction>
</comment>
<proteinExistence type="inferred from homology"/>
<dbReference type="Proteomes" id="UP000030687">
    <property type="component" value="Unassembled WGS sequence"/>
</dbReference>
<dbReference type="GO" id="GO:0005737">
    <property type="term" value="C:cytoplasm"/>
    <property type="evidence" value="ECO:0007669"/>
    <property type="project" value="UniProtKB-SubCell"/>
</dbReference>
<keyword evidence="11" id="KW-0378">Hydrolase</keyword>
<keyword evidence="18" id="KW-0472">Membrane</keyword>
<comment type="subcellular location">
    <subcellularLocation>
        <location evidence="4">Cytoplasm</location>
    </subcellularLocation>
    <subcellularLocation>
        <location evidence="3">Nucleus</location>
    </subcellularLocation>
</comment>
<keyword evidence="18" id="KW-0812">Transmembrane</keyword>
<dbReference type="STRING" id="85681.V4WB05"/>
<keyword evidence="15" id="KW-0804">Transcription</keyword>